<proteinExistence type="predicted"/>
<feature type="compositionally biased region" description="Basic and acidic residues" evidence="1">
    <location>
        <begin position="32"/>
        <end position="52"/>
    </location>
</feature>
<accession>A0A0K2UYS1</accession>
<organism evidence="2">
    <name type="scientific">Lepeophtheirus salmonis</name>
    <name type="common">Salmon louse</name>
    <name type="synonym">Caligus salmonis</name>
    <dbReference type="NCBI Taxonomy" id="72036"/>
    <lineage>
        <taxon>Eukaryota</taxon>
        <taxon>Metazoa</taxon>
        <taxon>Ecdysozoa</taxon>
        <taxon>Arthropoda</taxon>
        <taxon>Crustacea</taxon>
        <taxon>Multicrustacea</taxon>
        <taxon>Hexanauplia</taxon>
        <taxon>Copepoda</taxon>
        <taxon>Siphonostomatoida</taxon>
        <taxon>Caligidae</taxon>
        <taxon>Lepeophtheirus</taxon>
    </lineage>
</organism>
<dbReference type="AlphaFoldDB" id="A0A0K2UYS1"/>
<reference evidence="2" key="1">
    <citation type="submission" date="2014-05" db="EMBL/GenBank/DDBJ databases">
        <authorList>
            <person name="Chronopoulou M."/>
        </authorList>
    </citation>
    <scope>NUCLEOTIDE SEQUENCE</scope>
    <source>
        <tissue evidence="2">Whole organism</tissue>
    </source>
</reference>
<evidence type="ECO:0000313" key="2">
    <source>
        <dbReference type="EMBL" id="CDW43017.1"/>
    </source>
</evidence>
<feature type="region of interest" description="Disordered" evidence="1">
    <location>
        <begin position="31"/>
        <end position="57"/>
    </location>
</feature>
<protein>
    <submittedName>
        <fullName evidence="2">Uncharacterized protein</fullName>
    </submittedName>
</protein>
<dbReference type="EMBL" id="HACA01025656">
    <property type="protein sequence ID" value="CDW43017.1"/>
    <property type="molecule type" value="Transcribed_RNA"/>
</dbReference>
<sequence>MTLERNLRISIRVRRAVWCLQEYLRRRQQVRTLERKKSSVKKDKLDPKELRGKTQGNSVRCMRPHAIDLGISNQTVQRAIKKKWMKEHCERWRDYF</sequence>
<evidence type="ECO:0000256" key="1">
    <source>
        <dbReference type="SAM" id="MobiDB-lite"/>
    </source>
</evidence>
<name>A0A0K2UYS1_LEPSM</name>